<reference evidence="2 3" key="1">
    <citation type="journal article" date="2017" name="Int. J. Parasitol.">
        <title>The genome of the protozoan parasite Cystoisospora suis and a reverse vaccinology approach to identify vaccine candidates.</title>
        <authorList>
            <person name="Palmieri N."/>
            <person name="Shrestha A."/>
            <person name="Ruttkowski B."/>
            <person name="Beck T."/>
            <person name="Vogl C."/>
            <person name="Tomley F."/>
            <person name="Blake D.P."/>
            <person name="Joachim A."/>
        </authorList>
    </citation>
    <scope>NUCLEOTIDE SEQUENCE [LARGE SCALE GENOMIC DNA]</scope>
    <source>
        <strain evidence="2 3">Wien I</strain>
    </source>
</reference>
<dbReference type="GeneID" id="94426611"/>
<evidence type="ECO:0000313" key="2">
    <source>
        <dbReference type="EMBL" id="PHJ22953.1"/>
    </source>
</evidence>
<feature type="region of interest" description="Disordered" evidence="1">
    <location>
        <begin position="79"/>
        <end position="105"/>
    </location>
</feature>
<dbReference type="VEuPathDB" id="ToxoDB:CSUI_003202"/>
<feature type="compositionally biased region" description="Low complexity" evidence="1">
    <location>
        <begin position="94"/>
        <end position="104"/>
    </location>
</feature>
<accession>A0A2C6L6D2</accession>
<name>A0A2C6L6D2_9APIC</name>
<feature type="region of interest" description="Disordered" evidence="1">
    <location>
        <begin position="25"/>
        <end position="44"/>
    </location>
</feature>
<feature type="compositionally biased region" description="Basic and acidic residues" evidence="1">
    <location>
        <begin position="368"/>
        <end position="382"/>
    </location>
</feature>
<dbReference type="Gene3D" id="3.40.220.10">
    <property type="entry name" value="Leucine Aminopeptidase, subunit E, domain 1"/>
    <property type="match status" value="1"/>
</dbReference>
<evidence type="ECO:0008006" key="4">
    <source>
        <dbReference type="Google" id="ProtNLM"/>
    </source>
</evidence>
<protein>
    <recommendedName>
        <fullName evidence="4">Macro domain-containing protein</fullName>
    </recommendedName>
</protein>
<feature type="compositionally biased region" description="Pro residues" evidence="1">
    <location>
        <begin position="84"/>
        <end position="93"/>
    </location>
</feature>
<dbReference type="RefSeq" id="XP_067924630.1">
    <property type="nucleotide sequence ID" value="XM_068063400.1"/>
</dbReference>
<dbReference type="SUPFAM" id="SSF52949">
    <property type="entry name" value="Macro domain-like"/>
    <property type="match status" value="1"/>
</dbReference>
<sequence>MISLPRPSLSSSSSSFRILSPGLFYSSSSSSSPPPSTPSSPSSSFSLVFLRSFSSSHLSRKLRLAHERASKGHIDYLRQLEKPPSSPPYPLPASPSSSSPLSSSVHIRSAFSEESAVHTPEPNVLVRPAEEWIKRDFFFPKSHAPSEAAAGAAAASLDRELRQTFSSSSPSSFSQDSNLYHLLQEQQERGKDRKGGKEKRKEEEEDLDHCRLLPEEPLYGGLVQSMSIPALGEVQVFHGDIFSVKKIKKKEEGKDTPFKRFLKEKEMRVERKEEGEEGEEERKKEDKRSSYIADVLLVPIPPNFLPYRGFSLEVLERGGVSLQRELYTAVKRRLHERLNLLSAPSSSLDQDLSHSHAGADSHSSSSSYREEEEREKQRFHSERKASLGYLPTLDPGEVVLTSTHGVCTDRVRFLAFLVTPYFWQGNSTEAGRRLRYTMNRCLSELNRLGIDTVISPFIGAGGIYGYEPAGGSEILIETSIEHIMQVVAAPVYWSRKQRRLLNVTDDMLFFCRKHTPLSFKKHHGVIRRKRTHYYSNIRPFLWRSSRVLEPPPLQVYRHSGEVAEWQLPARPFYRLGVSSILFPPRRSSFPSMRINAKGQFVGINRMPKIAEKAQPRL</sequence>
<feature type="compositionally biased region" description="Basic and acidic residues" evidence="1">
    <location>
        <begin position="186"/>
        <end position="209"/>
    </location>
</feature>
<organism evidence="2 3">
    <name type="scientific">Cystoisospora suis</name>
    <dbReference type="NCBI Taxonomy" id="483139"/>
    <lineage>
        <taxon>Eukaryota</taxon>
        <taxon>Sar</taxon>
        <taxon>Alveolata</taxon>
        <taxon>Apicomplexa</taxon>
        <taxon>Conoidasida</taxon>
        <taxon>Coccidia</taxon>
        <taxon>Eucoccidiorida</taxon>
        <taxon>Eimeriorina</taxon>
        <taxon>Sarcocystidae</taxon>
        <taxon>Cystoisospora</taxon>
    </lineage>
</organism>
<dbReference type="InterPro" id="IPR043472">
    <property type="entry name" value="Macro_dom-like"/>
</dbReference>
<feature type="region of interest" description="Disordered" evidence="1">
    <location>
        <begin position="185"/>
        <end position="209"/>
    </location>
</feature>
<feature type="region of interest" description="Disordered" evidence="1">
    <location>
        <begin position="345"/>
        <end position="382"/>
    </location>
</feature>
<dbReference type="OrthoDB" id="332917at2759"/>
<dbReference type="AlphaFoldDB" id="A0A2C6L6D2"/>
<dbReference type="Proteomes" id="UP000221165">
    <property type="component" value="Unassembled WGS sequence"/>
</dbReference>
<comment type="caution">
    <text evidence="2">The sequence shown here is derived from an EMBL/GenBank/DDBJ whole genome shotgun (WGS) entry which is preliminary data.</text>
</comment>
<evidence type="ECO:0000256" key="1">
    <source>
        <dbReference type="SAM" id="MobiDB-lite"/>
    </source>
</evidence>
<keyword evidence="3" id="KW-1185">Reference proteome</keyword>
<dbReference type="EMBL" id="MIGC01001398">
    <property type="protein sequence ID" value="PHJ22953.1"/>
    <property type="molecule type" value="Genomic_DNA"/>
</dbReference>
<gene>
    <name evidence="2" type="ORF">CSUI_003202</name>
</gene>
<proteinExistence type="predicted"/>
<evidence type="ECO:0000313" key="3">
    <source>
        <dbReference type="Proteomes" id="UP000221165"/>
    </source>
</evidence>